<dbReference type="SUPFAM" id="SSF88723">
    <property type="entry name" value="PIN domain-like"/>
    <property type="match status" value="1"/>
</dbReference>
<sequence length="132" mass="14571">MIGVDTNILLRLVVIDDPEQNERARRFLSERSAGDPAYISGIVLAELVWVLRRRLGYQQPQIAELLLSLLASEDVVMENAEELGLLLSEENPPVDTLADNLVAWAAMRAGCSKVVTFDRKAAKIIPGMELLA</sequence>
<dbReference type="PANTHER" id="PTHR39664">
    <property type="match status" value="1"/>
</dbReference>
<dbReference type="EMBL" id="QPIX01000009">
    <property type="protein sequence ID" value="RCW21898.1"/>
    <property type="molecule type" value="Genomic_DNA"/>
</dbReference>
<dbReference type="EC" id="3.1.-.-" evidence="5"/>
<dbReference type="PANTHER" id="PTHR39664:SF2">
    <property type="entry name" value="NUCLEIC ACID-BINDING PROTEIN, CONTAINING PIN DOMAIN-RELATED"/>
    <property type="match status" value="1"/>
</dbReference>
<reference evidence="7 8" key="1">
    <citation type="submission" date="2018-07" db="EMBL/GenBank/DDBJ databases">
        <title>Genomic Encyclopedia of Type Strains, Phase IV (KMG-IV): sequencing the most valuable type-strain genomes for metagenomic binning, comparative biology and taxonomic classification.</title>
        <authorList>
            <person name="Goeker M."/>
        </authorList>
    </citation>
    <scope>NUCLEOTIDE SEQUENCE [LARGE SCALE GENOMIC DNA]</scope>
    <source>
        <strain evidence="7 8">DSM 25528</strain>
    </source>
</reference>
<dbReference type="HAMAP" id="MF_00265">
    <property type="entry name" value="VapC_Nob1"/>
    <property type="match status" value="1"/>
</dbReference>
<name>A0A6I7HLJ8_9HYPH</name>
<evidence type="ECO:0000313" key="7">
    <source>
        <dbReference type="EMBL" id="RCW21898.1"/>
    </source>
</evidence>
<keyword evidence="4 5" id="KW-0378">Hydrolase</keyword>
<keyword evidence="5" id="KW-0460">Magnesium</keyword>
<dbReference type="GO" id="GO:0004540">
    <property type="term" value="F:RNA nuclease activity"/>
    <property type="evidence" value="ECO:0007669"/>
    <property type="project" value="InterPro"/>
</dbReference>
<comment type="function">
    <text evidence="5">Toxic component of a toxin-antitoxin (TA) system. An RNase.</text>
</comment>
<gene>
    <name evidence="5" type="primary">vapC</name>
    <name evidence="7" type="ORF">DFR48_1098</name>
</gene>
<dbReference type="GO" id="GO:0090729">
    <property type="term" value="F:toxin activity"/>
    <property type="evidence" value="ECO:0007669"/>
    <property type="project" value="UniProtKB-KW"/>
</dbReference>
<dbReference type="InterPro" id="IPR022907">
    <property type="entry name" value="VapC_family"/>
</dbReference>
<evidence type="ECO:0000256" key="1">
    <source>
        <dbReference type="ARBA" id="ARBA00022649"/>
    </source>
</evidence>
<evidence type="ECO:0000256" key="2">
    <source>
        <dbReference type="ARBA" id="ARBA00022722"/>
    </source>
</evidence>
<comment type="similarity">
    <text evidence="5">Belongs to the PINc/VapC protein family.</text>
</comment>
<dbReference type="AlphaFoldDB" id="A0A6I7HLJ8"/>
<dbReference type="GO" id="GO:0000287">
    <property type="term" value="F:magnesium ion binding"/>
    <property type="evidence" value="ECO:0007669"/>
    <property type="project" value="UniProtKB-UniRule"/>
</dbReference>
<keyword evidence="3 5" id="KW-0479">Metal-binding</keyword>
<keyword evidence="2 5" id="KW-0540">Nuclease</keyword>
<keyword evidence="1 5" id="KW-1277">Toxin-antitoxin system</keyword>
<keyword evidence="8" id="KW-1185">Reference proteome</keyword>
<comment type="cofactor">
    <cofactor evidence="5">
        <name>Mg(2+)</name>
        <dbReference type="ChEBI" id="CHEBI:18420"/>
    </cofactor>
</comment>
<evidence type="ECO:0000313" key="8">
    <source>
        <dbReference type="Proteomes" id="UP000252582"/>
    </source>
</evidence>
<dbReference type="InterPro" id="IPR029060">
    <property type="entry name" value="PIN-like_dom_sf"/>
</dbReference>
<evidence type="ECO:0000256" key="5">
    <source>
        <dbReference type="HAMAP-Rule" id="MF_00265"/>
    </source>
</evidence>
<evidence type="ECO:0000256" key="4">
    <source>
        <dbReference type="ARBA" id="ARBA00022801"/>
    </source>
</evidence>
<comment type="caution">
    <text evidence="7">The sequence shown here is derived from an EMBL/GenBank/DDBJ whole genome shotgun (WGS) entry which is preliminary data.</text>
</comment>
<evidence type="ECO:0000256" key="3">
    <source>
        <dbReference type="ARBA" id="ARBA00022723"/>
    </source>
</evidence>
<evidence type="ECO:0000259" key="6">
    <source>
        <dbReference type="Pfam" id="PF01850"/>
    </source>
</evidence>
<feature type="binding site" evidence="5">
    <location>
        <position position="99"/>
    </location>
    <ligand>
        <name>Mg(2+)</name>
        <dbReference type="ChEBI" id="CHEBI:18420"/>
    </ligand>
</feature>
<feature type="binding site" evidence="5">
    <location>
        <position position="5"/>
    </location>
    <ligand>
        <name>Mg(2+)</name>
        <dbReference type="ChEBI" id="CHEBI:18420"/>
    </ligand>
</feature>
<accession>A0A6I7HLJ8</accession>
<dbReference type="GO" id="GO:0016787">
    <property type="term" value="F:hydrolase activity"/>
    <property type="evidence" value="ECO:0007669"/>
    <property type="project" value="UniProtKB-KW"/>
</dbReference>
<dbReference type="InterPro" id="IPR002716">
    <property type="entry name" value="PIN_dom"/>
</dbReference>
<organism evidence="7 8">
    <name type="scientific">Ciceribacter lividus</name>
    <dbReference type="NCBI Taxonomy" id="1197950"/>
    <lineage>
        <taxon>Bacteria</taxon>
        <taxon>Pseudomonadati</taxon>
        <taxon>Pseudomonadota</taxon>
        <taxon>Alphaproteobacteria</taxon>
        <taxon>Hyphomicrobiales</taxon>
        <taxon>Rhizobiaceae</taxon>
        <taxon>Ciceribacter</taxon>
    </lineage>
</organism>
<dbReference type="Proteomes" id="UP000252582">
    <property type="component" value="Unassembled WGS sequence"/>
</dbReference>
<dbReference type="Gene3D" id="3.40.50.1010">
    <property type="entry name" value="5'-nuclease"/>
    <property type="match status" value="1"/>
</dbReference>
<feature type="domain" description="PIN" evidence="6">
    <location>
        <begin position="4"/>
        <end position="123"/>
    </location>
</feature>
<proteinExistence type="inferred from homology"/>
<dbReference type="Pfam" id="PF01850">
    <property type="entry name" value="PIN"/>
    <property type="match status" value="1"/>
</dbReference>
<keyword evidence="5" id="KW-0800">Toxin</keyword>
<protein>
    <recommendedName>
        <fullName evidence="5">Ribonuclease VapC</fullName>
        <shortName evidence="5">RNase VapC</shortName>
        <ecNumber evidence="5">3.1.-.-</ecNumber>
    </recommendedName>
    <alternativeName>
        <fullName evidence="5">Toxin VapC</fullName>
    </alternativeName>
</protein>